<evidence type="ECO:0000313" key="2">
    <source>
        <dbReference type="Proteomes" id="UP000824533"/>
    </source>
</evidence>
<organism evidence="1 2">
    <name type="scientific">Dendrolimus kikuchii</name>
    <dbReference type="NCBI Taxonomy" id="765133"/>
    <lineage>
        <taxon>Eukaryota</taxon>
        <taxon>Metazoa</taxon>
        <taxon>Ecdysozoa</taxon>
        <taxon>Arthropoda</taxon>
        <taxon>Hexapoda</taxon>
        <taxon>Insecta</taxon>
        <taxon>Pterygota</taxon>
        <taxon>Neoptera</taxon>
        <taxon>Endopterygota</taxon>
        <taxon>Lepidoptera</taxon>
        <taxon>Glossata</taxon>
        <taxon>Ditrysia</taxon>
        <taxon>Bombycoidea</taxon>
        <taxon>Lasiocampidae</taxon>
        <taxon>Dendrolimus</taxon>
    </lineage>
</organism>
<name>A0ACC1CR16_9NEOP</name>
<reference evidence="1 2" key="1">
    <citation type="journal article" date="2021" name="Front. Genet.">
        <title>Chromosome-Level Genome Assembly Reveals Significant Gene Expansion in the Toll and IMD Signaling Pathways of Dendrolimus kikuchii.</title>
        <authorList>
            <person name="Zhou J."/>
            <person name="Wu P."/>
            <person name="Xiong Z."/>
            <person name="Liu N."/>
            <person name="Zhao N."/>
            <person name="Ji M."/>
            <person name="Qiu Y."/>
            <person name="Yang B."/>
        </authorList>
    </citation>
    <scope>NUCLEOTIDE SEQUENCE [LARGE SCALE GENOMIC DNA]</scope>
    <source>
        <strain evidence="1">Ann1</strain>
    </source>
</reference>
<comment type="caution">
    <text evidence="1">The sequence shown here is derived from an EMBL/GenBank/DDBJ whole genome shotgun (WGS) entry which is preliminary data.</text>
</comment>
<gene>
    <name evidence="1" type="ORF">K1T71_010107</name>
</gene>
<accession>A0ACC1CR16</accession>
<evidence type="ECO:0000313" key="1">
    <source>
        <dbReference type="EMBL" id="KAJ0173961.1"/>
    </source>
</evidence>
<keyword evidence="2" id="KW-1185">Reference proteome</keyword>
<dbReference type="Proteomes" id="UP000824533">
    <property type="component" value="Linkage Group LG18"/>
</dbReference>
<protein>
    <submittedName>
        <fullName evidence="1">Uncharacterized protein</fullName>
    </submittedName>
</protein>
<sequence>MAKNDTSISILRKIVVDVFILAGLTICVFATALLMPRFTRGFYCNDESLMYPYHSDTVTTIVLRVVGLCLPILAFFICEYAYLHKERNDEHCFRIPIPAWVKGFYCTAVSFGIGVCFVEIATNISKNTIGRPRPHFLDVCHPSIDCSLLEWQNRYIQAIEYTCTGNRTHLFQDMNKSFMSGHSSWAAYTMFYLALYLEKRMVWKATRVLRHTLQFVVVMLSWFTALSRVSDYKHHWSDVLAGYSVGIIFAVIMYNCTDWVQKKKKHAPLPVYDISLAAQNAHQQSLPQSP</sequence>
<dbReference type="EMBL" id="CM034404">
    <property type="protein sequence ID" value="KAJ0173961.1"/>
    <property type="molecule type" value="Genomic_DNA"/>
</dbReference>
<proteinExistence type="predicted"/>